<accession>X1U6D1</accession>
<comment type="caution">
    <text evidence="2">The sequence shown here is derived from an EMBL/GenBank/DDBJ whole genome shotgun (WGS) entry which is preliminary data.</text>
</comment>
<gene>
    <name evidence="2" type="ORF">S12H4_42264</name>
</gene>
<feature type="non-terminal residue" evidence="2">
    <location>
        <position position="1"/>
    </location>
</feature>
<dbReference type="Pfam" id="PF01370">
    <property type="entry name" value="Epimerase"/>
    <property type="match status" value="1"/>
</dbReference>
<sequence length="247" mass="27905">DIDRIYHLAGNHSLGEDKDGSIWGTNVGGTRNVLEFCLKHDIDRLFFTSTAYAWAVNPYGQSKIENETDVKACAEHFDLKVTILKPSIIMGTAENPYPGHFSRFISAVIQTHRRAELIRRKIEGSLRLPVIEPLFRIRGNPEGKLNLIQIDQVAWGMANIEEAGTFWLTHPDPPTLQQLADWVGELIMVRMKFEPEFKPTPIEVAFQKMTAAFAPYLQGDNFPSNLQLSPPITKSFIQETAKKTVLD</sequence>
<reference evidence="2" key="1">
    <citation type="journal article" date="2014" name="Front. Microbiol.">
        <title>High frequency of phylogenetically diverse reductive dehalogenase-homologous genes in deep subseafloor sedimentary metagenomes.</title>
        <authorList>
            <person name="Kawai M."/>
            <person name="Futagami T."/>
            <person name="Toyoda A."/>
            <person name="Takaki Y."/>
            <person name="Nishi S."/>
            <person name="Hori S."/>
            <person name="Arai W."/>
            <person name="Tsubouchi T."/>
            <person name="Morono Y."/>
            <person name="Uchiyama I."/>
            <person name="Ito T."/>
            <person name="Fujiyama A."/>
            <person name="Inagaki F."/>
            <person name="Takami H."/>
        </authorList>
    </citation>
    <scope>NUCLEOTIDE SEQUENCE</scope>
    <source>
        <strain evidence="2">Expedition CK06-06</strain>
    </source>
</reference>
<name>X1U6D1_9ZZZZ</name>
<dbReference type="EMBL" id="BARW01025842">
    <property type="protein sequence ID" value="GAJ13034.1"/>
    <property type="molecule type" value="Genomic_DNA"/>
</dbReference>
<proteinExistence type="predicted"/>
<organism evidence="2">
    <name type="scientific">marine sediment metagenome</name>
    <dbReference type="NCBI Taxonomy" id="412755"/>
    <lineage>
        <taxon>unclassified sequences</taxon>
        <taxon>metagenomes</taxon>
        <taxon>ecological metagenomes</taxon>
    </lineage>
</organism>
<protein>
    <recommendedName>
        <fullName evidence="1">NAD-dependent epimerase/dehydratase domain-containing protein</fullName>
    </recommendedName>
</protein>
<dbReference type="AlphaFoldDB" id="X1U6D1"/>
<feature type="domain" description="NAD-dependent epimerase/dehydratase" evidence="1">
    <location>
        <begin position="2"/>
        <end position="114"/>
    </location>
</feature>
<dbReference type="InterPro" id="IPR036291">
    <property type="entry name" value="NAD(P)-bd_dom_sf"/>
</dbReference>
<dbReference type="InterPro" id="IPR050177">
    <property type="entry name" value="Lipid_A_modif_metabolic_enz"/>
</dbReference>
<dbReference type="SUPFAM" id="SSF51735">
    <property type="entry name" value="NAD(P)-binding Rossmann-fold domains"/>
    <property type="match status" value="1"/>
</dbReference>
<evidence type="ECO:0000313" key="2">
    <source>
        <dbReference type="EMBL" id="GAJ13034.1"/>
    </source>
</evidence>
<dbReference type="PANTHER" id="PTHR43245:SF51">
    <property type="entry name" value="SHORT CHAIN DEHYDROGENASE_REDUCTASE FAMILY 42E, MEMBER 2"/>
    <property type="match status" value="1"/>
</dbReference>
<dbReference type="InterPro" id="IPR001509">
    <property type="entry name" value="Epimerase_deHydtase"/>
</dbReference>
<dbReference type="Gene3D" id="3.40.50.720">
    <property type="entry name" value="NAD(P)-binding Rossmann-like Domain"/>
    <property type="match status" value="1"/>
</dbReference>
<evidence type="ECO:0000259" key="1">
    <source>
        <dbReference type="Pfam" id="PF01370"/>
    </source>
</evidence>
<dbReference type="PANTHER" id="PTHR43245">
    <property type="entry name" value="BIFUNCTIONAL POLYMYXIN RESISTANCE PROTEIN ARNA"/>
    <property type="match status" value="1"/>
</dbReference>